<dbReference type="InterPro" id="IPR044043">
    <property type="entry name" value="VanA_C_cat"/>
</dbReference>
<evidence type="ECO:0000256" key="4">
    <source>
        <dbReference type="ARBA" id="ARBA00023004"/>
    </source>
</evidence>
<dbReference type="PANTHER" id="PTHR21266:SF60">
    <property type="entry name" value="3-KETOSTEROID-9-ALPHA-MONOOXYGENASE, OXYGENASE COMPONENT"/>
    <property type="match status" value="1"/>
</dbReference>
<dbReference type="Gene3D" id="3.90.380.10">
    <property type="entry name" value="Naphthalene 1,2-dioxygenase Alpha Subunit, Chain A, domain 1"/>
    <property type="match status" value="1"/>
</dbReference>
<dbReference type="PROSITE" id="PS51296">
    <property type="entry name" value="RIESKE"/>
    <property type="match status" value="1"/>
</dbReference>
<organism evidence="7 8">
    <name type="scientific">Streptomyces leeuwenhoekii</name>
    <dbReference type="NCBI Taxonomy" id="1437453"/>
    <lineage>
        <taxon>Bacteria</taxon>
        <taxon>Bacillati</taxon>
        <taxon>Actinomycetota</taxon>
        <taxon>Actinomycetes</taxon>
        <taxon>Kitasatosporales</taxon>
        <taxon>Streptomycetaceae</taxon>
        <taxon>Streptomyces</taxon>
    </lineage>
</organism>
<dbReference type="GO" id="GO:0046872">
    <property type="term" value="F:metal ion binding"/>
    <property type="evidence" value="ECO:0007669"/>
    <property type="project" value="UniProtKB-KW"/>
</dbReference>
<accession>A0A0F7VMK6</accession>
<feature type="domain" description="Rieske" evidence="6">
    <location>
        <begin position="45"/>
        <end position="148"/>
    </location>
</feature>
<dbReference type="InterPro" id="IPR050584">
    <property type="entry name" value="Cholesterol_7-desaturase"/>
</dbReference>
<evidence type="ECO:0000313" key="8">
    <source>
        <dbReference type="Proteomes" id="UP000035016"/>
    </source>
</evidence>
<reference evidence="7 8" key="1">
    <citation type="submission" date="2015-02" db="EMBL/GenBank/DDBJ databases">
        <authorList>
            <person name="Gomez-Escribano P.J."/>
        </authorList>
    </citation>
    <scope>NUCLEOTIDE SEQUENCE [LARGE SCALE GENOMIC DNA]</scope>
    <source>
        <strain evidence="8">C34 (DSM 42122 / NRRL B-24963)</strain>
    </source>
</reference>
<dbReference type="GO" id="GO:0032259">
    <property type="term" value="P:methylation"/>
    <property type="evidence" value="ECO:0007669"/>
    <property type="project" value="UniProtKB-KW"/>
</dbReference>
<gene>
    <name evidence="7" type="primary">sle_11380</name>
</gene>
<evidence type="ECO:0000256" key="3">
    <source>
        <dbReference type="ARBA" id="ARBA00023002"/>
    </source>
</evidence>
<dbReference type="AlphaFoldDB" id="A0A0F7VMK6"/>
<dbReference type="InterPro" id="IPR036922">
    <property type="entry name" value="Rieske_2Fe-2S_sf"/>
</dbReference>
<proteinExistence type="predicted"/>
<evidence type="ECO:0000313" key="7">
    <source>
        <dbReference type="EMBL" id="CQR60600.1"/>
    </source>
</evidence>
<dbReference type="Proteomes" id="UP000035016">
    <property type="component" value="Chromosome Chromosome"/>
</dbReference>
<sequence length="391" mass="43165">MPPGGFREAEGVLRRRAALSDDVGTTRGREPEAMPHMTAFARNQWYVAAYAHEVGRELLGRTILGEPLVLYRTREGTPVVLHDRCVHRRYPLSEAPTRLDGDRIVCGYHGFTYDTTGTCVAVPGQKRVPRTARVPSYPVVEQDSLVWVWIGDPARAEPRAIPRAPHLDSPGWVTVRGMEPIDCDYGLLVDNLLDLSHETYLHGGYIGTPEVAETPITTEVDEGAGTVRVSRHMDDAECPPFYAESTGIQGRISRWQDIEYHAPCLYLLHSRVAPVGVLPAADGSDPDGFHTEITYAITPSADGRVYDFWAVSRDWATDDADVTEFLRKNNHTVVMQDVTALNLLQRTLGTERTGYQELSINIDTGGLAARRILARLAEEGAGAAEPVEGVR</sequence>
<dbReference type="PANTHER" id="PTHR21266">
    <property type="entry name" value="IRON-SULFUR DOMAIN CONTAINING PROTEIN"/>
    <property type="match status" value="1"/>
</dbReference>
<dbReference type="SUPFAM" id="SSF55961">
    <property type="entry name" value="Bet v1-like"/>
    <property type="match status" value="1"/>
</dbReference>
<dbReference type="GO" id="GO:0051537">
    <property type="term" value="F:2 iron, 2 sulfur cluster binding"/>
    <property type="evidence" value="ECO:0007669"/>
    <property type="project" value="UniProtKB-KW"/>
</dbReference>
<keyword evidence="3" id="KW-0560">Oxidoreductase</keyword>
<dbReference type="KEGG" id="sle:sle_11380"/>
<name>A0A0F7VMK6_STRLW</name>
<dbReference type="SUPFAM" id="SSF50022">
    <property type="entry name" value="ISP domain"/>
    <property type="match status" value="1"/>
</dbReference>
<keyword evidence="7" id="KW-0489">Methyltransferase</keyword>
<dbReference type="Gene3D" id="2.102.10.10">
    <property type="entry name" value="Rieske [2Fe-2S] iron-sulphur domain"/>
    <property type="match status" value="1"/>
</dbReference>
<dbReference type="Pfam" id="PF00355">
    <property type="entry name" value="Rieske"/>
    <property type="match status" value="1"/>
</dbReference>
<evidence type="ECO:0000256" key="2">
    <source>
        <dbReference type="ARBA" id="ARBA00022723"/>
    </source>
</evidence>
<keyword evidence="7" id="KW-0808">Transferase</keyword>
<dbReference type="GO" id="GO:0004497">
    <property type="term" value="F:monooxygenase activity"/>
    <property type="evidence" value="ECO:0007669"/>
    <property type="project" value="UniProtKB-ARBA"/>
</dbReference>
<protein>
    <submittedName>
        <fullName evidence="7">Vanillate O-demethylase oxygenase subunit</fullName>
    </submittedName>
</protein>
<dbReference type="GO" id="GO:0016705">
    <property type="term" value="F:oxidoreductase activity, acting on paired donors, with incorporation or reduction of molecular oxygen"/>
    <property type="evidence" value="ECO:0007669"/>
    <property type="project" value="UniProtKB-ARBA"/>
</dbReference>
<dbReference type="EMBL" id="LN831790">
    <property type="protein sequence ID" value="CQR60600.1"/>
    <property type="molecule type" value="Genomic_DNA"/>
</dbReference>
<keyword evidence="2" id="KW-0479">Metal-binding</keyword>
<dbReference type="GO" id="GO:0008168">
    <property type="term" value="F:methyltransferase activity"/>
    <property type="evidence" value="ECO:0007669"/>
    <property type="project" value="UniProtKB-KW"/>
</dbReference>
<evidence type="ECO:0000259" key="6">
    <source>
        <dbReference type="PROSITE" id="PS51296"/>
    </source>
</evidence>
<keyword evidence="4" id="KW-0408">Iron</keyword>
<evidence type="ECO:0000256" key="1">
    <source>
        <dbReference type="ARBA" id="ARBA00022714"/>
    </source>
</evidence>
<dbReference type="InterPro" id="IPR017941">
    <property type="entry name" value="Rieske_2Fe-2S"/>
</dbReference>
<evidence type="ECO:0000256" key="5">
    <source>
        <dbReference type="ARBA" id="ARBA00023014"/>
    </source>
</evidence>
<dbReference type="Pfam" id="PF19112">
    <property type="entry name" value="VanA_C"/>
    <property type="match status" value="1"/>
</dbReference>
<keyword evidence="1" id="KW-0001">2Fe-2S</keyword>
<keyword evidence="5" id="KW-0411">Iron-sulfur</keyword>